<organism evidence="1 2">
    <name type="scientific">Persicobacter psychrovividus</name>
    <dbReference type="NCBI Taxonomy" id="387638"/>
    <lineage>
        <taxon>Bacteria</taxon>
        <taxon>Pseudomonadati</taxon>
        <taxon>Bacteroidota</taxon>
        <taxon>Cytophagia</taxon>
        <taxon>Cytophagales</taxon>
        <taxon>Persicobacteraceae</taxon>
        <taxon>Persicobacter</taxon>
    </lineage>
</organism>
<gene>
    <name evidence="1" type="ORF">PEPS_11720</name>
</gene>
<dbReference type="Gene3D" id="3.40.50.150">
    <property type="entry name" value="Vaccinia Virus protein VP39"/>
    <property type="match status" value="1"/>
</dbReference>
<dbReference type="EMBL" id="AP025292">
    <property type="protein sequence ID" value="BDC98891.1"/>
    <property type="molecule type" value="Genomic_DNA"/>
</dbReference>
<evidence type="ECO:0000313" key="1">
    <source>
        <dbReference type="EMBL" id="BDC98891.1"/>
    </source>
</evidence>
<evidence type="ECO:0000313" key="2">
    <source>
        <dbReference type="Proteomes" id="UP001354989"/>
    </source>
</evidence>
<dbReference type="SUPFAM" id="SSF53335">
    <property type="entry name" value="S-adenosyl-L-methionine-dependent methyltransferases"/>
    <property type="match status" value="1"/>
</dbReference>
<protein>
    <recommendedName>
        <fullName evidence="3">Methyltransferase domain-containing protein</fullName>
    </recommendedName>
</protein>
<keyword evidence="2" id="KW-1185">Reference proteome</keyword>
<dbReference type="RefSeq" id="WP_338397941.1">
    <property type="nucleotide sequence ID" value="NZ_AP025292.1"/>
</dbReference>
<dbReference type="Proteomes" id="UP001354989">
    <property type="component" value="Chromosome"/>
</dbReference>
<name>A0ABN6LBV6_9BACT</name>
<proteinExistence type="predicted"/>
<evidence type="ECO:0008006" key="3">
    <source>
        <dbReference type="Google" id="ProtNLM"/>
    </source>
</evidence>
<reference evidence="1 2" key="1">
    <citation type="submission" date="2021-12" db="EMBL/GenBank/DDBJ databases">
        <title>Genome sequencing of bacteria with rrn-lacking chromosome and rrn-plasmid.</title>
        <authorList>
            <person name="Anda M."/>
            <person name="Iwasaki W."/>
        </authorList>
    </citation>
    <scope>NUCLEOTIDE SEQUENCE [LARGE SCALE GENOMIC DNA]</scope>
    <source>
        <strain evidence="1 2">NBRC 101262</strain>
    </source>
</reference>
<dbReference type="InterPro" id="IPR029063">
    <property type="entry name" value="SAM-dependent_MTases_sf"/>
</dbReference>
<sequence length="215" mass="24935">MSLNLLNRPFYEEMEVEQLQNFAEITGFSSGIDIQTIFEQIKDAQQIVELGSGYGRSLYRLRALGFSNKLLGIERTQRFADYANAHLGHGTPTDCADLMTNLNLPDTDVFLWLWSGIMEFSYDEKIERITHFSKSLKKNGRFFIDLPAKKVQKVGDYESDQRLILRQQWGVLRAEQPTAAEMHQIAHKAKLNVLPPIFYFTDKGYERQMFIFQKP</sequence>
<accession>A0ABN6LBV6</accession>